<comment type="similarity">
    <text evidence="3">Belongs to the Ahb/Nir family.</text>
</comment>
<dbReference type="RefSeq" id="WP_078809946.1">
    <property type="nucleotide sequence ID" value="NZ_FUWM01000011.1"/>
</dbReference>
<comment type="pathway">
    <text evidence="2">Porphyrin-containing compound metabolism.</text>
</comment>
<protein>
    <recommendedName>
        <fullName evidence="4">siroheme decarboxylase</fullName>
        <ecNumber evidence="4">4.1.1.111</ecNumber>
    </recommendedName>
</protein>
<proteinExistence type="inferred from homology"/>
<dbReference type="EMBL" id="FUWM01000011">
    <property type="protein sequence ID" value="SJZ66391.1"/>
    <property type="molecule type" value="Genomic_DNA"/>
</dbReference>
<keyword evidence="1" id="KW-0456">Lyase</keyword>
<dbReference type="Pfam" id="PF22451">
    <property type="entry name" value="NirdL-like_HTH"/>
    <property type="match status" value="1"/>
</dbReference>
<dbReference type="SMART" id="SM00344">
    <property type="entry name" value="HTH_ASNC"/>
    <property type="match status" value="1"/>
</dbReference>
<evidence type="ECO:0000259" key="6">
    <source>
        <dbReference type="Pfam" id="PF17805"/>
    </source>
</evidence>
<dbReference type="PANTHER" id="PTHR43413">
    <property type="entry name" value="TRANSCRIPTIONAL REGULATOR, ASNC FAMILY"/>
    <property type="match status" value="1"/>
</dbReference>
<evidence type="ECO:0000256" key="3">
    <source>
        <dbReference type="ARBA" id="ARBA00023457"/>
    </source>
</evidence>
<evidence type="ECO:0000256" key="1">
    <source>
        <dbReference type="ARBA" id="ARBA00023239"/>
    </source>
</evidence>
<dbReference type="GO" id="GO:0016829">
    <property type="term" value="F:lyase activity"/>
    <property type="evidence" value="ECO:0007669"/>
    <property type="project" value="UniProtKB-KW"/>
</dbReference>
<sequence>MKKELDQIDKELLNITQRNFPLIANPYEEIGSRLDISGEEVIERLKNLKETGYIRRLGGIFSSKKLGYVSTLVAAKVEEDKYYDVAEMINEYHGVTHNYRRNHKFNLWFTLIAPSEEELEKQFNEISDLTGIKTLRNLPATRFFKLGVNLNMKEDQSEKEVS</sequence>
<dbReference type="PANTHER" id="PTHR43413:SF1">
    <property type="entry name" value="SIROHEME DECARBOXYLASE NIRL SUBUNIT"/>
    <property type="match status" value="1"/>
</dbReference>
<name>A0A1T4MHQ2_9FIRM</name>
<evidence type="ECO:0000256" key="4">
    <source>
        <dbReference type="ARBA" id="ARBA00023471"/>
    </source>
</evidence>
<dbReference type="InterPro" id="IPR036390">
    <property type="entry name" value="WH_DNA-bd_sf"/>
</dbReference>
<gene>
    <name evidence="8" type="ORF">SAMN02745118_01469</name>
</gene>
<dbReference type="OrthoDB" id="9806536at2"/>
<dbReference type="InterPro" id="IPR050684">
    <property type="entry name" value="HTH-Siroheme_Decarb"/>
</dbReference>
<evidence type="ECO:0000256" key="5">
    <source>
        <dbReference type="ARBA" id="ARBA00048470"/>
    </source>
</evidence>
<evidence type="ECO:0000259" key="7">
    <source>
        <dbReference type="Pfam" id="PF22451"/>
    </source>
</evidence>
<evidence type="ECO:0000313" key="8">
    <source>
        <dbReference type="EMBL" id="SJZ66391.1"/>
    </source>
</evidence>
<evidence type="ECO:0000256" key="2">
    <source>
        <dbReference type="ARBA" id="ARBA00023444"/>
    </source>
</evidence>
<dbReference type="Gene3D" id="1.10.10.10">
    <property type="entry name" value="Winged helix-like DNA-binding domain superfamily/Winged helix DNA-binding domain"/>
    <property type="match status" value="1"/>
</dbReference>
<dbReference type="InterPro" id="IPR019888">
    <property type="entry name" value="Tscrpt_reg_AsnC-like"/>
</dbReference>
<dbReference type="Pfam" id="PF17805">
    <property type="entry name" value="AsnC_trans_reg2"/>
    <property type="match status" value="1"/>
</dbReference>
<evidence type="ECO:0000313" key="9">
    <source>
        <dbReference type="Proteomes" id="UP000190625"/>
    </source>
</evidence>
<keyword evidence="9" id="KW-1185">Reference proteome</keyword>
<dbReference type="EC" id="4.1.1.111" evidence="4"/>
<dbReference type="STRING" id="142842.SAMN02745118_01469"/>
<feature type="domain" description="Siroheme decarboxylase AsnC-like ligand binding" evidence="6">
    <location>
        <begin position="65"/>
        <end position="145"/>
    </location>
</feature>
<dbReference type="SUPFAM" id="SSF46785">
    <property type="entry name" value="Winged helix' DNA-binding domain"/>
    <property type="match status" value="1"/>
</dbReference>
<dbReference type="Proteomes" id="UP000190625">
    <property type="component" value="Unassembled WGS sequence"/>
</dbReference>
<comment type="catalytic activity">
    <reaction evidence="5">
        <text>siroheme + 2 H(+) = 12,18-didecarboxysiroheme + 2 CO2</text>
        <dbReference type="Rhea" id="RHEA:19093"/>
        <dbReference type="ChEBI" id="CHEBI:15378"/>
        <dbReference type="ChEBI" id="CHEBI:16526"/>
        <dbReference type="ChEBI" id="CHEBI:60052"/>
        <dbReference type="ChEBI" id="CHEBI:140497"/>
        <dbReference type="EC" id="4.1.1.111"/>
    </reaction>
</comment>
<feature type="domain" description="Siroheme decarboxylase NirL-like HTH" evidence="7">
    <location>
        <begin position="9"/>
        <end position="55"/>
    </location>
</feature>
<dbReference type="Gene3D" id="3.30.70.3460">
    <property type="match status" value="1"/>
</dbReference>
<dbReference type="InterPro" id="IPR040523">
    <property type="entry name" value="AsnC_trans_reg2"/>
</dbReference>
<organism evidence="8 9">
    <name type="scientific">Selenihalanaerobacter shriftii</name>
    <dbReference type="NCBI Taxonomy" id="142842"/>
    <lineage>
        <taxon>Bacteria</taxon>
        <taxon>Bacillati</taxon>
        <taxon>Bacillota</taxon>
        <taxon>Clostridia</taxon>
        <taxon>Halanaerobiales</taxon>
        <taxon>Halobacteroidaceae</taxon>
        <taxon>Selenihalanaerobacter</taxon>
    </lineage>
</organism>
<dbReference type="AlphaFoldDB" id="A0A1T4MHQ2"/>
<reference evidence="9" key="1">
    <citation type="submission" date="2017-02" db="EMBL/GenBank/DDBJ databases">
        <authorList>
            <person name="Varghese N."/>
            <person name="Submissions S."/>
        </authorList>
    </citation>
    <scope>NUCLEOTIDE SEQUENCE [LARGE SCALE GENOMIC DNA]</scope>
    <source>
        <strain evidence="9">ATCC BAA-73</strain>
    </source>
</reference>
<dbReference type="InterPro" id="IPR036388">
    <property type="entry name" value="WH-like_DNA-bd_sf"/>
</dbReference>
<accession>A0A1T4MHQ2</accession>
<dbReference type="InterPro" id="IPR053953">
    <property type="entry name" value="NirdL-like_HTH"/>
</dbReference>